<feature type="repeat" description="ANK" evidence="7">
    <location>
        <begin position="73"/>
        <end position="95"/>
    </location>
</feature>
<dbReference type="EMBL" id="JACGWN010000016">
    <property type="protein sequence ID" value="KAL0393428.1"/>
    <property type="molecule type" value="Genomic_DNA"/>
</dbReference>
<feature type="region of interest" description="Disordered" evidence="8">
    <location>
        <begin position="238"/>
        <end position="265"/>
    </location>
</feature>
<proteinExistence type="predicted"/>
<organism evidence="11">
    <name type="scientific">Sesamum latifolium</name>
    <dbReference type="NCBI Taxonomy" id="2727402"/>
    <lineage>
        <taxon>Eukaryota</taxon>
        <taxon>Viridiplantae</taxon>
        <taxon>Streptophyta</taxon>
        <taxon>Embryophyta</taxon>
        <taxon>Tracheophyta</taxon>
        <taxon>Spermatophyta</taxon>
        <taxon>Magnoliopsida</taxon>
        <taxon>eudicotyledons</taxon>
        <taxon>Gunneridae</taxon>
        <taxon>Pentapetalae</taxon>
        <taxon>asterids</taxon>
        <taxon>lamiids</taxon>
        <taxon>Lamiales</taxon>
        <taxon>Pedaliaceae</taxon>
        <taxon>Sesamum</taxon>
    </lineage>
</organism>
<evidence type="ECO:0000256" key="6">
    <source>
        <dbReference type="ARBA" id="ARBA00023136"/>
    </source>
</evidence>
<evidence type="ECO:0000256" key="3">
    <source>
        <dbReference type="ARBA" id="ARBA00022737"/>
    </source>
</evidence>
<dbReference type="InterPro" id="IPR036770">
    <property type="entry name" value="Ankyrin_rpt-contain_sf"/>
</dbReference>
<keyword evidence="5 7" id="KW-0040">ANK repeat</keyword>
<dbReference type="SMART" id="SM00248">
    <property type="entry name" value="ANK"/>
    <property type="match status" value="4"/>
</dbReference>
<keyword evidence="6 9" id="KW-0472">Membrane</keyword>
<feature type="repeat" description="ANK" evidence="7">
    <location>
        <begin position="113"/>
        <end position="134"/>
    </location>
</feature>
<dbReference type="InterPro" id="IPR002110">
    <property type="entry name" value="Ankyrin_rpt"/>
</dbReference>
<evidence type="ECO:0000256" key="5">
    <source>
        <dbReference type="ARBA" id="ARBA00023043"/>
    </source>
</evidence>
<keyword evidence="3" id="KW-0677">Repeat</keyword>
<dbReference type="PROSITE" id="PS50088">
    <property type="entry name" value="ANK_REPEAT"/>
    <property type="match status" value="2"/>
</dbReference>
<accession>A0AAW2SLY2</accession>
<reference evidence="11" key="2">
    <citation type="journal article" date="2024" name="Plant">
        <title>Genomic evolution and insights into agronomic trait innovations of Sesamum species.</title>
        <authorList>
            <person name="Miao H."/>
            <person name="Wang L."/>
            <person name="Qu L."/>
            <person name="Liu H."/>
            <person name="Sun Y."/>
            <person name="Le M."/>
            <person name="Wang Q."/>
            <person name="Wei S."/>
            <person name="Zheng Y."/>
            <person name="Lin W."/>
            <person name="Duan Y."/>
            <person name="Cao H."/>
            <person name="Xiong S."/>
            <person name="Wang X."/>
            <person name="Wei L."/>
            <person name="Li C."/>
            <person name="Ma Q."/>
            <person name="Ju M."/>
            <person name="Zhao R."/>
            <person name="Li G."/>
            <person name="Mu C."/>
            <person name="Tian Q."/>
            <person name="Mei H."/>
            <person name="Zhang T."/>
            <person name="Gao T."/>
            <person name="Zhang H."/>
        </authorList>
    </citation>
    <scope>NUCLEOTIDE SEQUENCE</scope>
    <source>
        <strain evidence="11">KEN1</strain>
    </source>
</reference>
<evidence type="ECO:0000256" key="1">
    <source>
        <dbReference type="ARBA" id="ARBA00004141"/>
    </source>
</evidence>
<reference evidence="11" key="1">
    <citation type="submission" date="2020-06" db="EMBL/GenBank/DDBJ databases">
        <authorList>
            <person name="Li T."/>
            <person name="Hu X."/>
            <person name="Zhang T."/>
            <person name="Song X."/>
            <person name="Zhang H."/>
            <person name="Dai N."/>
            <person name="Sheng W."/>
            <person name="Hou X."/>
            <person name="Wei L."/>
        </authorList>
    </citation>
    <scope>NUCLEOTIDE SEQUENCE</scope>
    <source>
        <strain evidence="11">KEN1</strain>
        <tissue evidence="11">Leaf</tissue>
    </source>
</reference>
<feature type="domain" description="PGG" evidence="10">
    <location>
        <begin position="267"/>
        <end position="389"/>
    </location>
</feature>
<comment type="caution">
    <text evidence="11">The sequence shown here is derived from an EMBL/GenBank/DDBJ whole genome shotgun (WGS) entry which is preliminary data.</text>
</comment>
<dbReference type="AlphaFoldDB" id="A0AAW2SLY2"/>
<keyword evidence="4 9" id="KW-1133">Transmembrane helix</keyword>
<feature type="compositionally biased region" description="Low complexity" evidence="8">
    <location>
        <begin position="245"/>
        <end position="256"/>
    </location>
</feature>
<feature type="transmembrane region" description="Helical" evidence="9">
    <location>
        <begin position="369"/>
        <end position="391"/>
    </location>
</feature>
<dbReference type="GO" id="GO:0005886">
    <property type="term" value="C:plasma membrane"/>
    <property type="evidence" value="ECO:0007669"/>
    <property type="project" value="TreeGrafter"/>
</dbReference>
<dbReference type="Pfam" id="PF12796">
    <property type="entry name" value="Ank_2"/>
    <property type="match status" value="2"/>
</dbReference>
<keyword evidence="2 9" id="KW-0812">Transmembrane</keyword>
<feature type="transmembrane region" description="Helical" evidence="9">
    <location>
        <begin position="403"/>
        <end position="422"/>
    </location>
</feature>
<dbReference type="SUPFAM" id="SSF48403">
    <property type="entry name" value="Ankyrin repeat"/>
    <property type="match status" value="1"/>
</dbReference>
<protein>
    <recommendedName>
        <fullName evidence="10">PGG domain-containing protein</fullName>
    </recommendedName>
</protein>
<evidence type="ECO:0000256" key="4">
    <source>
        <dbReference type="ARBA" id="ARBA00022989"/>
    </source>
</evidence>
<comment type="subcellular location">
    <subcellularLocation>
        <location evidence="1">Membrane</location>
        <topology evidence="1">Multi-pass membrane protein</topology>
    </subcellularLocation>
</comment>
<name>A0AAW2SLY2_9LAMI</name>
<gene>
    <name evidence="11" type="ORF">Slati_4309000</name>
</gene>
<dbReference type="Pfam" id="PF13962">
    <property type="entry name" value="PGG"/>
    <property type="match status" value="1"/>
</dbReference>
<evidence type="ECO:0000256" key="9">
    <source>
        <dbReference type="SAM" id="Phobius"/>
    </source>
</evidence>
<sequence length="430" mass="47700">MEGKLLEAARSGNLQALYDAVGEDNSILQKLHSCGCVETPLHRASMFGQVEFVREYMRLSSISSHQLSQLNRNGYSPLHLASANAHLEIVEFMLEFVKLNFAVVEVCMKKDRDGRTALHSAMVSGKLEVINVLFVNYSDAANEVTFHQETVLHLAVKHYQHEALKFLIEKLGSSVEGLLNTVEYLVKQPNLNVNAENSNGLRPLDMLFVNAFNSNDAYIEETITHVGGSRSQMIPTDVQTGLQHSPPDTSSRPSSSQEEDDQNEKQKWFTELRSGIIVMASVFATLTFQVALTPPGGMWQDWGPNAATSNDTTSSAVSTHKPGETIFYDLDRKKFRGLIWLNTQAFFSSIATILMVLQAFRVDSIAWTVGLHCAYITVSFVVVEYLAIVALVTSKNVFNSPGILTSLIFWSMILSAALVSFISRAIKLIK</sequence>
<dbReference type="PANTHER" id="PTHR24186">
    <property type="entry name" value="PROTEIN PHOSPHATASE 1 REGULATORY SUBUNIT"/>
    <property type="match status" value="1"/>
</dbReference>
<dbReference type="InterPro" id="IPR026961">
    <property type="entry name" value="PGG_dom"/>
</dbReference>
<evidence type="ECO:0000259" key="10">
    <source>
        <dbReference type="Pfam" id="PF13962"/>
    </source>
</evidence>
<evidence type="ECO:0000256" key="7">
    <source>
        <dbReference type="PROSITE-ProRule" id="PRU00023"/>
    </source>
</evidence>
<dbReference type="Gene3D" id="1.25.40.20">
    <property type="entry name" value="Ankyrin repeat-containing domain"/>
    <property type="match status" value="1"/>
</dbReference>
<evidence type="ECO:0000313" key="11">
    <source>
        <dbReference type="EMBL" id="KAL0393428.1"/>
    </source>
</evidence>
<feature type="transmembrane region" description="Helical" evidence="9">
    <location>
        <begin position="337"/>
        <end position="357"/>
    </location>
</feature>
<dbReference type="PROSITE" id="PS50297">
    <property type="entry name" value="ANK_REP_REGION"/>
    <property type="match status" value="2"/>
</dbReference>
<dbReference type="PANTHER" id="PTHR24186:SF37">
    <property type="entry name" value="PGG DOMAIN-CONTAINING PROTEIN"/>
    <property type="match status" value="1"/>
</dbReference>
<evidence type="ECO:0000256" key="2">
    <source>
        <dbReference type="ARBA" id="ARBA00022692"/>
    </source>
</evidence>
<evidence type="ECO:0000256" key="8">
    <source>
        <dbReference type="SAM" id="MobiDB-lite"/>
    </source>
</evidence>